<feature type="transmembrane region" description="Helical" evidence="1">
    <location>
        <begin position="6"/>
        <end position="25"/>
    </location>
</feature>
<evidence type="ECO:0000313" key="3">
    <source>
        <dbReference type="Proteomes" id="UP000034739"/>
    </source>
</evidence>
<keyword evidence="1" id="KW-0812">Transmembrane</keyword>
<organism evidence="2 3">
    <name type="scientific">Candidatus Gottesmanbacteria bacterium GW2011_GWA2_47_9</name>
    <dbReference type="NCBI Taxonomy" id="1618445"/>
    <lineage>
        <taxon>Bacteria</taxon>
        <taxon>Candidatus Gottesmaniibacteriota</taxon>
    </lineage>
</organism>
<name>A0A0G1TZ60_9BACT</name>
<evidence type="ECO:0000256" key="1">
    <source>
        <dbReference type="SAM" id="Phobius"/>
    </source>
</evidence>
<reference evidence="2 3" key="1">
    <citation type="journal article" date="2015" name="Nature">
        <title>rRNA introns, odd ribosomes, and small enigmatic genomes across a large radiation of phyla.</title>
        <authorList>
            <person name="Brown C.T."/>
            <person name="Hug L.A."/>
            <person name="Thomas B.C."/>
            <person name="Sharon I."/>
            <person name="Castelle C.J."/>
            <person name="Singh A."/>
            <person name="Wilkins M.J."/>
            <person name="Williams K.H."/>
            <person name="Banfield J.F."/>
        </authorList>
    </citation>
    <scope>NUCLEOTIDE SEQUENCE [LARGE SCALE GENOMIC DNA]</scope>
</reference>
<accession>A0A0G1TZ60</accession>
<proteinExistence type="predicted"/>
<sequence length="176" mass="19134">MHRNTYLLIAFLAVIAALLIGINLGRKFASQQQTSDTAPTPLTSPSLLAQPTIALVPYTNTFCGFSLEYPNTLTKFDNASGSAILTNTQNTDESIAIACQEEIPRPPLTAENIESITVWNTTKTASVAARLYHDASQKDGTRLDALIFHHPKTGLDVFLAGFGPTFQQILTTLRIL</sequence>
<dbReference type="EMBL" id="LCOY01000038">
    <property type="protein sequence ID" value="KKU87112.1"/>
    <property type="molecule type" value="Genomic_DNA"/>
</dbReference>
<dbReference type="Proteomes" id="UP000034739">
    <property type="component" value="Unassembled WGS sequence"/>
</dbReference>
<keyword evidence="1" id="KW-0472">Membrane</keyword>
<comment type="caution">
    <text evidence="2">The sequence shown here is derived from an EMBL/GenBank/DDBJ whole genome shotgun (WGS) entry which is preliminary data.</text>
</comment>
<keyword evidence="1" id="KW-1133">Transmembrane helix</keyword>
<dbReference type="AlphaFoldDB" id="A0A0G1TZ60"/>
<gene>
    <name evidence="2" type="ORF">UY16_C0038G0004</name>
</gene>
<evidence type="ECO:0000313" key="2">
    <source>
        <dbReference type="EMBL" id="KKU87112.1"/>
    </source>
</evidence>
<protein>
    <submittedName>
        <fullName evidence="2">Uncharacterized protein</fullName>
    </submittedName>
</protein>